<dbReference type="Proteomes" id="UP001481413">
    <property type="component" value="Unassembled WGS sequence"/>
</dbReference>
<dbReference type="EMBL" id="BAABWH010000001">
    <property type="protein sequence ID" value="GAA6144300.1"/>
    <property type="molecule type" value="Genomic_DNA"/>
</dbReference>
<dbReference type="SUPFAM" id="SSF55961">
    <property type="entry name" value="Bet v1-like"/>
    <property type="match status" value="1"/>
</dbReference>
<feature type="signal peptide" evidence="1">
    <location>
        <begin position="1"/>
        <end position="38"/>
    </location>
</feature>
<evidence type="ECO:0000256" key="1">
    <source>
        <dbReference type="SAM" id="SignalP"/>
    </source>
</evidence>
<feature type="chain" id="PRO_5046419050" description="START domain-containing protein" evidence="1">
    <location>
        <begin position="39"/>
        <end position="268"/>
    </location>
</feature>
<keyword evidence="1" id="KW-0732">Signal</keyword>
<dbReference type="InterPro" id="IPR023393">
    <property type="entry name" value="START-like_dom_sf"/>
</dbReference>
<keyword evidence="4" id="KW-1185">Reference proteome</keyword>
<accession>A0ABP9ZVZ1</accession>
<comment type="caution">
    <text evidence="3">The sequence shown here is derived from an EMBL/GenBank/DDBJ whole genome shotgun (WGS) entry which is preliminary data.</text>
</comment>
<name>A0ABP9ZVZ1_9GAMM</name>
<organism evidence="3 4">
    <name type="scientific">Thalassolituus maritimus</name>
    <dbReference type="NCBI Taxonomy" id="484498"/>
    <lineage>
        <taxon>Bacteria</taxon>
        <taxon>Pseudomonadati</taxon>
        <taxon>Pseudomonadota</taxon>
        <taxon>Gammaproteobacteria</taxon>
        <taxon>Oceanospirillales</taxon>
        <taxon>Oceanospirillaceae</taxon>
        <taxon>Thalassolituus</taxon>
    </lineage>
</organism>
<feature type="domain" description="START" evidence="2">
    <location>
        <begin position="118"/>
        <end position="208"/>
    </location>
</feature>
<sequence>MEAFPLNTIKETTTLNRTIYTLFSIVVLALTGSFSASAQTQITDIDDSIEWEVTSTGDDVGEVSTWRRAIPGADVKQFRGEVILNEPVLDILLTIDTPEDLHKWVYFCRDSEAVPPNLSYMEYKGVWPVAARYVTIQSKSWIEDDVIYISSRNVDEAGPEHDNMVKIREFSNLFEITPLGEDMTKVRFTTFVDLAGKLPSWLANAVSSRAPYVTLSGMRDLLEDGERDFSDASVDDLSSVAQDKDGLRRLLAKLDDIDDSDPLDPNDD</sequence>
<gene>
    <name evidence="3" type="ORF">NBRC116585_04170</name>
</gene>
<dbReference type="Gene3D" id="3.30.530.20">
    <property type="match status" value="1"/>
</dbReference>
<proteinExistence type="predicted"/>
<evidence type="ECO:0000313" key="4">
    <source>
        <dbReference type="Proteomes" id="UP001481413"/>
    </source>
</evidence>
<protein>
    <recommendedName>
        <fullName evidence="2">START domain-containing protein</fullName>
    </recommendedName>
</protein>
<evidence type="ECO:0000313" key="3">
    <source>
        <dbReference type="EMBL" id="GAA6144300.1"/>
    </source>
</evidence>
<dbReference type="Pfam" id="PF01852">
    <property type="entry name" value="START"/>
    <property type="match status" value="1"/>
</dbReference>
<dbReference type="InterPro" id="IPR002913">
    <property type="entry name" value="START_lipid-bd_dom"/>
</dbReference>
<evidence type="ECO:0000259" key="2">
    <source>
        <dbReference type="Pfam" id="PF01852"/>
    </source>
</evidence>
<reference evidence="3 4" key="1">
    <citation type="submission" date="2024-04" db="EMBL/GenBank/DDBJ databases">
        <title>Draft genome sequence of Thalassolituus maritimus NBRC 116585.</title>
        <authorList>
            <person name="Miyakawa T."/>
            <person name="Kusuya Y."/>
            <person name="Miura T."/>
        </authorList>
    </citation>
    <scope>NUCLEOTIDE SEQUENCE [LARGE SCALE GENOMIC DNA]</scope>
    <source>
        <strain evidence="3 4">5NW40-0001</strain>
    </source>
</reference>